<comment type="similarity">
    <text evidence="2">Belongs to the eukaryotic RPB7/RPC8 RNA polymerase subunit family.</text>
</comment>
<keyword evidence="8" id="KW-1185">Reference proteome</keyword>
<evidence type="ECO:0000256" key="1">
    <source>
        <dbReference type="ARBA" id="ARBA00004123"/>
    </source>
</evidence>
<dbReference type="EMBL" id="CAJZBQ010000006">
    <property type="protein sequence ID" value="CAG9312347.1"/>
    <property type="molecule type" value="Genomic_DNA"/>
</dbReference>
<dbReference type="PANTHER" id="PTHR12709">
    <property type="entry name" value="DNA-DIRECTED RNA POLYMERASE II, III"/>
    <property type="match status" value="1"/>
</dbReference>
<keyword evidence="4" id="KW-0804">Transcription</keyword>
<dbReference type="FunFam" id="3.30.1490.120:FF:000001">
    <property type="entry name" value="DNA-directed RNA polymerase II subunit RPB7"/>
    <property type="match status" value="1"/>
</dbReference>
<organism evidence="7 8">
    <name type="scientific">Blepharisma stoltei</name>
    <dbReference type="NCBI Taxonomy" id="1481888"/>
    <lineage>
        <taxon>Eukaryota</taxon>
        <taxon>Sar</taxon>
        <taxon>Alveolata</taxon>
        <taxon>Ciliophora</taxon>
        <taxon>Postciliodesmatophora</taxon>
        <taxon>Heterotrichea</taxon>
        <taxon>Heterotrichida</taxon>
        <taxon>Blepharismidae</taxon>
        <taxon>Blepharisma</taxon>
    </lineage>
</organism>
<feature type="domain" description="S1 motif" evidence="5">
    <location>
        <begin position="80"/>
        <end position="158"/>
    </location>
</feature>
<dbReference type="InterPro" id="IPR005576">
    <property type="entry name" value="Rpb7-like_N"/>
</dbReference>
<sequence>MFFILSLKKNLKLTPEYLGKRINKHLANLLNSAVEGSFDTKFGYIVKVLKHEKIGEGKVQDSSGDVLFPLLYKALVFMPYKGEVVDAMVSQVMEVGFTATLGPMSMFVAAQNIAADYYLEPEARPHPRWVNKTDPSKTIQVGGDVRLRIMSVRVNGNEMMGVCEMSEAYLGPITV</sequence>
<evidence type="ECO:0000313" key="8">
    <source>
        <dbReference type="Proteomes" id="UP001162131"/>
    </source>
</evidence>
<gene>
    <name evidence="7" type="ORF">BSTOLATCC_MIC6454</name>
</gene>
<protein>
    <recommendedName>
        <fullName evidence="9">DNA-directed RNA polymerase II subunit RPB7</fullName>
    </recommendedName>
</protein>
<accession>A0AAU9IDW6</accession>
<dbReference type="GO" id="GO:0031369">
    <property type="term" value="F:translation initiation factor binding"/>
    <property type="evidence" value="ECO:0007669"/>
    <property type="project" value="TreeGrafter"/>
</dbReference>
<dbReference type="SUPFAM" id="SSF88798">
    <property type="entry name" value="N-terminal, heterodimerisation domain of RBP7 (RpoE)"/>
    <property type="match status" value="1"/>
</dbReference>
<dbReference type="InterPro" id="IPR045113">
    <property type="entry name" value="Rpb7-like"/>
</dbReference>
<dbReference type="Gene3D" id="2.40.50.140">
    <property type="entry name" value="Nucleic acid-binding proteins"/>
    <property type="match status" value="1"/>
</dbReference>
<proteinExistence type="inferred from homology"/>
<dbReference type="InterPro" id="IPR036898">
    <property type="entry name" value="RNA_pol_Rpb7-like_N_sf"/>
</dbReference>
<name>A0AAU9IDW6_9CILI</name>
<evidence type="ECO:0008006" key="9">
    <source>
        <dbReference type="Google" id="ProtNLM"/>
    </source>
</evidence>
<dbReference type="PANTHER" id="PTHR12709:SF4">
    <property type="entry name" value="DNA-DIRECTED RNA POLYMERASE II SUBUNIT RPB7"/>
    <property type="match status" value="1"/>
</dbReference>
<dbReference type="GO" id="GO:0060213">
    <property type="term" value="P:positive regulation of nuclear-transcribed mRNA poly(A) tail shortening"/>
    <property type="evidence" value="ECO:0007669"/>
    <property type="project" value="TreeGrafter"/>
</dbReference>
<dbReference type="Pfam" id="PF03876">
    <property type="entry name" value="SHS2_Rpb7-N"/>
    <property type="match status" value="1"/>
</dbReference>
<dbReference type="CDD" id="cd04329">
    <property type="entry name" value="RNAP_II_Rpb7_N"/>
    <property type="match status" value="1"/>
</dbReference>
<comment type="subcellular location">
    <subcellularLocation>
        <location evidence="1">Nucleus</location>
    </subcellularLocation>
</comment>
<evidence type="ECO:0000256" key="4">
    <source>
        <dbReference type="ARBA" id="ARBA00023163"/>
    </source>
</evidence>
<feature type="domain" description="RNA polymerase Rpb7-like N-terminal" evidence="6">
    <location>
        <begin position="9"/>
        <end position="64"/>
    </location>
</feature>
<evidence type="ECO:0000259" key="5">
    <source>
        <dbReference type="Pfam" id="PF00575"/>
    </source>
</evidence>
<dbReference type="Pfam" id="PF00575">
    <property type="entry name" value="S1"/>
    <property type="match status" value="1"/>
</dbReference>
<dbReference type="SUPFAM" id="SSF50249">
    <property type="entry name" value="Nucleic acid-binding proteins"/>
    <property type="match status" value="1"/>
</dbReference>
<evidence type="ECO:0000256" key="2">
    <source>
        <dbReference type="ARBA" id="ARBA00009307"/>
    </source>
</evidence>
<dbReference type="AlphaFoldDB" id="A0AAU9IDW6"/>
<dbReference type="GO" id="GO:0006367">
    <property type="term" value="P:transcription initiation at RNA polymerase II promoter"/>
    <property type="evidence" value="ECO:0007669"/>
    <property type="project" value="TreeGrafter"/>
</dbReference>
<dbReference type="InterPro" id="IPR012340">
    <property type="entry name" value="NA-bd_OB-fold"/>
</dbReference>
<evidence type="ECO:0000259" key="6">
    <source>
        <dbReference type="Pfam" id="PF03876"/>
    </source>
</evidence>
<keyword evidence="3" id="KW-0240">DNA-directed RNA polymerase</keyword>
<dbReference type="InterPro" id="IPR003029">
    <property type="entry name" value="S1_domain"/>
</dbReference>
<reference evidence="7" key="1">
    <citation type="submission" date="2021-09" db="EMBL/GenBank/DDBJ databases">
        <authorList>
            <consortium name="AG Swart"/>
            <person name="Singh M."/>
            <person name="Singh A."/>
            <person name="Seah K."/>
            <person name="Emmerich C."/>
        </authorList>
    </citation>
    <scope>NUCLEOTIDE SEQUENCE</scope>
    <source>
        <strain evidence="7">ATCC30299</strain>
    </source>
</reference>
<dbReference type="Gene3D" id="3.30.1490.120">
    <property type="entry name" value="RNA polymerase Rpb7-like, N-terminal domain"/>
    <property type="match status" value="1"/>
</dbReference>
<comment type="caution">
    <text evidence="7">The sequence shown here is derived from an EMBL/GenBank/DDBJ whole genome shotgun (WGS) entry which is preliminary data.</text>
</comment>
<dbReference type="GO" id="GO:0005665">
    <property type="term" value="C:RNA polymerase II, core complex"/>
    <property type="evidence" value="ECO:0007669"/>
    <property type="project" value="TreeGrafter"/>
</dbReference>
<dbReference type="GO" id="GO:0003697">
    <property type="term" value="F:single-stranded DNA binding"/>
    <property type="evidence" value="ECO:0007669"/>
    <property type="project" value="TreeGrafter"/>
</dbReference>
<dbReference type="GO" id="GO:0045948">
    <property type="term" value="P:positive regulation of translational initiation"/>
    <property type="evidence" value="ECO:0007669"/>
    <property type="project" value="TreeGrafter"/>
</dbReference>
<evidence type="ECO:0000256" key="3">
    <source>
        <dbReference type="ARBA" id="ARBA00022478"/>
    </source>
</evidence>
<dbReference type="GO" id="GO:0000932">
    <property type="term" value="C:P-body"/>
    <property type="evidence" value="ECO:0007669"/>
    <property type="project" value="TreeGrafter"/>
</dbReference>
<evidence type="ECO:0000313" key="7">
    <source>
        <dbReference type="EMBL" id="CAG9312347.1"/>
    </source>
</evidence>
<dbReference type="Proteomes" id="UP001162131">
    <property type="component" value="Unassembled WGS sequence"/>
</dbReference>
<dbReference type="GO" id="GO:0003727">
    <property type="term" value="F:single-stranded RNA binding"/>
    <property type="evidence" value="ECO:0007669"/>
    <property type="project" value="TreeGrafter"/>
</dbReference>